<sequence>MSKSKPCTRIRVIAGYKGNPDQFGNYPDENIGLIFNGDIRFSIAGQDNITDSWIRLQCLDSWEGHMKAAVSTTIAAGWTFNDVFRVAMNSYAPYGITAGEVTTFPDTVFPRAKTLHASTNEIINDLARQCDAHWWYEDNKVHIVKESKPIDNLVVLNADTGLIGRPQQTMGAGVNVRCLINPNIKLGGLIRLDQGSVYRTALTTEQIANSQGGAITQTESGGNIYVNGITGAQPAAINTDGDYFVGSIDYTGDTRGQNWYMDLLCLAKNANALDSQSTIALVTQPQ</sequence>
<dbReference type="EMBL" id="JABBFR010000004">
    <property type="protein sequence ID" value="MBT0723637.1"/>
    <property type="molecule type" value="Genomic_DNA"/>
</dbReference>
<evidence type="ECO:0000313" key="1">
    <source>
        <dbReference type="EMBL" id="MBT0723637.1"/>
    </source>
</evidence>
<dbReference type="RefSeq" id="WP_214236354.1">
    <property type="nucleotide sequence ID" value="NZ_JABBFR010000004.1"/>
</dbReference>
<dbReference type="InterPro" id="IPR054496">
    <property type="entry name" value="E217_GP41"/>
</dbReference>
<reference evidence="1 2" key="1">
    <citation type="submission" date="2020-04" db="EMBL/GenBank/DDBJ databases">
        <title>Genome sequencing of Rosenbergiella species.</title>
        <authorList>
            <person name="Alvarez-Perez S."/>
            <person name="Lievens B."/>
        </authorList>
    </citation>
    <scope>NUCLEOTIDE SEQUENCE [LARGE SCALE GENOMIC DNA]</scope>
    <source>
        <strain evidence="1 2">S61</strain>
    </source>
</reference>
<accession>A0ABS5SU92</accession>
<keyword evidence="2" id="KW-1185">Reference proteome</keyword>
<organism evidence="1 2">
    <name type="scientific">Rosenbergiella gaditana</name>
    <dbReference type="NCBI Taxonomy" id="2726987"/>
    <lineage>
        <taxon>Bacteria</taxon>
        <taxon>Pseudomonadati</taxon>
        <taxon>Pseudomonadota</taxon>
        <taxon>Gammaproteobacteria</taxon>
        <taxon>Enterobacterales</taxon>
        <taxon>Erwiniaceae</taxon>
        <taxon>Rosenbergiella</taxon>
    </lineage>
</organism>
<gene>
    <name evidence="1" type="ORF">HH682_04100</name>
</gene>
<comment type="caution">
    <text evidence="1">The sequence shown here is derived from an EMBL/GenBank/DDBJ whole genome shotgun (WGS) entry which is preliminary data.</text>
</comment>
<dbReference type="Pfam" id="PF22759">
    <property type="entry name" value="E217_GP41"/>
    <property type="match status" value="1"/>
</dbReference>
<name>A0ABS5SU92_9GAMM</name>
<dbReference type="Proteomes" id="UP000790096">
    <property type="component" value="Unassembled WGS sequence"/>
</dbReference>
<proteinExistence type="predicted"/>
<protein>
    <submittedName>
        <fullName evidence="1">Uncharacterized protein</fullName>
    </submittedName>
</protein>
<evidence type="ECO:0000313" key="2">
    <source>
        <dbReference type="Proteomes" id="UP000790096"/>
    </source>
</evidence>